<dbReference type="PROSITE" id="PS51704">
    <property type="entry name" value="GP_PDE"/>
    <property type="match status" value="2"/>
</dbReference>
<dbReference type="Gene3D" id="3.20.20.190">
    <property type="entry name" value="Phosphatidylinositol (PI) phosphodiesterase"/>
    <property type="match status" value="2"/>
</dbReference>
<dbReference type="Pfam" id="PF03009">
    <property type="entry name" value="GDPD"/>
    <property type="match status" value="2"/>
</dbReference>
<feature type="domain" description="GP-PDE" evidence="1">
    <location>
        <begin position="341"/>
        <end position="592"/>
    </location>
</feature>
<dbReference type="GO" id="GO:0008889">
    <property type="term" value="F:glycerophosphodiester phosphodiesterase activity"/>
    <property type="evidence" value="ECO:0007669"/>
    <property type="project" value="TreeGrafter"/>
</dbReference>
<dbReference type="InterPro" id="IPR032160">
    <property type="entry name" value="DUF4996"/>
</dbReference>
<reference evidence="2 3" key="1">
    <citation type="submission" date="2012-02" db="EMBL/GenBank/DDBJ databases">
        <title>Improved High-Quality Draft genome of Joostella marina DSM 19592.</title>
        <authorList>
            <consortium name="US DOE Joint Genome Institute (JGI-PGF)"/>
            <person name="Lucas S."/>
            <person name="Copeland A."/>
            <person name="Lapidus A."/>
            <person name="Bruce D."/>
            <person name="Goodwin L."/>
            <person name="Pitluck S."/>
            <person name="Peters L."/>
            <person name="Chertkov O."/>
            <person name="Ovchinnikova G."/>
            <person name="Kyrpides N."/>
            <person name="Mavromatis K."/>
            <person name="Detter J.C."/>
            <person name="Han C."/>
            <person name="Land M."/>
            <person name="Hauser L."/>
            <person name="Markowitz V."/>
            <person name="Cheng J.-F."/>
            <person name="Hugenholtz P."/>
            <person name="Woyke T."/>
            <person name="Wu D."/>
            <person name="Tindall B."/>
            <person name="Brambilla E."/>
            <person name="Klenk H.-P."/>
            <person name="Eisen J.A."/>
        </authorList>
    </citation>
    <scope>NUCLEOTIDE SEQUENCE [LARGE SCALE GENOMIC DNA]</scope>
    <source>
        <strain evidence="2 3">DSM 19592</strain>
    </source>
</reference>
<name>I3C8Z5_9FLAO</name>
<dbReference type="SUPFAM" id="SSF51695">
    <property type="entry name" value="PLC-like phosphodiesterases"/>
    <property type="match status" value="2"/>
</dbReference>
<dbReference type="GO" id="GO:0005886">
    <property type="term" value="C:plasma membrane"/>
    <property type="evidence" value="ECO:0007669"/>
    <property type="project" value="TreeGrafter"/>
</dbReference>
<organism evidence="2 3">
    <name type="scientific">Galbibacter orientalis DSM 19592</name>
    <dbReference type="NCBI Taxonomy" id="926559"/>
    <lineage>
        <taxon>Bacteria</taxon>
        <taxon>Pseudomonadati</taxon>
        <taxon>Bacteroidota</taxon>
        <taxon>Flavobacteriia</taxon>
        <taxon>Flavobacteriales</taxon>
        <taxon>Flavobacteriaceae</taxon>
        <taxon>Galbibacter</taxon>
    </lineage>
</organism>
<dbReference type="GO" id="GO:0006644">
    <property type="term" value="P:phospholipid metabolic process"/>
    <property type="evidence" value="ECO:0007669"/>
    <property type="project" value="TreeGrafter"/>
</dbReference>
<dbReference type="OrthoDB" id="384721at2"/>
<proteinExistence type="predicted"/>
<dbReference type="RefSeq" id="WP_008614078.1">
    <property type="nucleotide sequence ID" value="NZ_JH651379.1"/>
</dbReference>
<evidence type="ECO:0000259" key="1">
    <source>
        <dbReference type="PROSITE" id="PS51704"/>
    </source>
</evidence>
<dbReference type="CDD" id="cd08566">
    <property type="entry name" value="GDPD_AtGDE_like"/>
    <property type="match status" value="2"/>
</dbReference>
<dbReference type="GO" id="GO:0070291">
    <property type="term" value="P:N-acylethanolamine metabolic process"/>
    <property type="evidence" value="ECO:0007669"/>
    <property type="project" value="TreeGrafter"/>
</dbReference>
<dbReference type="HOGENOM" id="CLU_536043_0_0_10"/>
<keyword evidence="3" id="KW-1185">Reference proteome</keyword>
<dbReference type="Pfam" id="PF16387">
    <property type="entry name" value="DUF4996"/>
    <property type="match status" value="2"/>
</dbReference>
<dbReference type="InterPro" id="IPR030395">
    <property type="entry name" value="GP_PDE_dom"/>
</dbReference>
<sequence>MNQTHKIIVSLCCFLLFSINISSQNSRGYFQSYQDIIEMIDNPSDDHVMVVAHRGDWRNAPENSIKAVLNCIEMGVEIVEIDIRITKDNQLVVIHDLTLDRTTTGTGKVKDKTLEEIKELSLKNGANGITAHKVPTLKEMMLAVKDKSILLNLDKAWEYLPQTVSILKETGTLKQCIFKGNDPYEVMIKKHGNLLKQVNYMPMVWPADYNIYKAEDELIKDPVKYTNDYIEQLNPLAFEVIYSDEESSIFDAISKIKEHKISVWVNTLWGKLCAFHQDDVAVENPDKHYGWVIDHGANIIQTDRPQFLINYLKSKNLRNANSKSKIPLLIGNLEDSTNKEIMVVAHRGDWRNAPENSLQAIKSCIDMGVDMVEIDVRETKDGKLVLMHDEILDRTTNGQGLVSNWTLDSLKTLHLLDGLGVKTPNKIPTLEEALRLCKGKILVNLDKSYSIFDKCFEIAKKTETLNQIVIKGNKTKKEVEAEFGQFLDEVYFMPIVKLNNPNAEHIIEEYLESEVPIAFEFTVPQDTISLIKKFKDIRDKGAGVWVNSLWPQHNGGHDDEKALLNPEIYNWFIDANVDMIQTDRPALLLQYLRARGLHQ</sequence>
<dbReference type="PANTHER" id="PTHR46320">
    <property type="entry name" value="GLYCEROPHOSPHODIESTER PHOSPHODIESTERASE 1"/>
    <property type="match status" value="1"/>
</dbReference>
<evidence type="ECO:0000313" key="2">
    <source>
        <dbReference type="EMBL" id="EIJ40088.1"/>
    </source>
</evidence>
<dbReference type="InterPro" id="IPR017946">
    <property type="entry name" value="PLC-like_Pdiesterase_TIM-brl"/>
</dbReference>
<dbReference type="Proteomes" id="UP000004690">
    <property type="component" value="Unassembled WGS sequence"/>
</dbReference>
<evidence type="ECO:0000313" key="3">
    <source>
        <dbReference type="Proteomes" id="UP000004690"/>
    </source>
</evidence>
<dbReference type="GO" id="GO:0006580">
    <property type="term" value="P:ethanolamine metabolic process"/>
    <property type="evidence" value="ECO:0007669"/>
    <property type="project" value="TreeGrafter"/>
</dbReference>
<protein>
    <submittedName>
        <fullName evidence="2">Glycerophosphoryl diester phosphodiesterase</fullName>
    </submittedName>
</protein>
<dbReference type="STRING" id="926559.JoomaDRAFT_3136"/>
<gene>
    <name evidence="2" type="ORF">JoomaDRAFT_3136</name>
</gene>
<feature type="domain" description="GP-PDE" evidence="1">
    <location>
        <begin position="48"/>
        <end position="312"/>
    </location>
</feature>
<dbReference type="PANTHER" id="PTHR46320:SF1">
    <property type="entry name" value="GLYCEROPHOSPHODIESTER PHOSPHODIESTERASE 1"/>
    <property type="match status" value="1"/>
</dbReference>
<dbReference type="AlphaFoldDB" id="I3C8Z5"/>
<dbReference type="EMBL" id="JH651379">
    <property type="protein sequence ID" value="EIJ40088.1"/>
    <property type="molecule type" value="Genomic_DNA"/>
</dbReference>
<dbReference type="eggNOG" id="COG0584">
    <property type="taxonomic scope" value="Bacteria"/>
</dbReference>
<accession>I3C8Z5</accession>